<dbReference type="InterPro" id="IPR036291">
    <property type="entry name" value="NAD(P)-bd_dom_sf"/>
</dbReference>
<gene>
    <name evidence="1" type="ORF">QCA50_010765</name>
</gene>
<organism evidence="1 2">
    <name type="scientific">Cerrena zonata</name>
    <dbReference type="NCBI Taxonomy" id="2478898"/>
    <lineage>
        <taxon>Eukaryota</taxon>
        <taxon>Fungi</taxon>
        <taxon>Dikarya</taxon>
        <taxon>Basidiomycota</taxon>
        <taxon>Agaricomycotina</taxon>
        <taxon>Agaricomycetes</taxon>
        <taxon>Polyporales</taxon>
        <taxon>Cerrenaceae</taxon>
        <taxon>Cerrena</taxon>
    </lineage>
</organism>
<proteinExistence type="predicted"/>
<dbReference type="Gene3D" id="3.40.50.720">
    <property type="entry name" value="NAD(P)-binding Rossmann-like Domain"/>
    <property type="match status" value="1"/>
</dbReference>
<evidence type="ECO:0000313" key="2">
    <source>
        <dbReference type="Proteomes" id="UP001385951"/>
    </source>
</evidence>
<accession>A0AAW0G474</accession>
<dbReference type="AlphaFoldDB" id="A0AAW0G474"/>
<dbReference type="Gene3D" id="3.90.25.10">
    <property type="entry name" value="UDP-galactose 4-epimerase, domain 1"/>
    <property type="match status" value="1"/>
</dbReference>
<evidence type="ECO:0000313" key="1">
    <source>
        <dbReference type="EMBL" id="KAK7685955.1"/>
    </source>
</evidence>
<keyword evidence="2" id="KW-1185">Reference proteome</keyword>
<reference evidence="1 2" key="1">
    <citation type="submission" date="2022-09" db="EMBL/GenBank/DDBJ databases">
        <authorList>
            <person name="Palmer J.M."/>
        </authorList>
    </citation>
    <scope>NUCLEOTIDE SEQUENCE [LARGE SCALE GENOMIC DNA]</scope>
    <source>
        <strain evidence="1 2">DSM 7382</strain>
    </source>
</reference>
<dbReference type="SUPFAM" id="SSF51735">
    <property type="entry name" value="NAD(P)-binding Rossmann-fold domains"/>
    <property type="match status" value="1"/>
</dbReference>
<dbReference type="Proteomes" id="UP001385951">
    <property type="component" value="Unassembled WGS sequence"/>
</dbReference>
<dbReference type="EMBL" id="JASBNA010000018">
    <property type="protein sequence ID" value="KAK7685955.1"/>
    <property type="molecule type" value="Genomic_DNA"/>
</dbReference>
<name>A0AAW0G474_9APHY</name>
<comment type="caution">
    <text evidence="1">The sequence shown here is derived from an EMBL/GenBank/DDBJ whole genome shotgun (WGS) entry which is preliminary data.</text>
</comment>
<protein>
    <submittedName>
        <fullName evidence="1">Uncharacterized protein</fullName>
    </submittedName>
</protein>
<sequence length="145" mass="16017">MENLEGSVASITFTVLRSGLKPDVKIELVAIDDIGRFGAAVFRNSDHCKGKAFTVTGDILTMVEMDAAYVRATGKHHPSLPNLVGKLITTMSGSVKEVSKDYERMYKILLEQESIDAHLKEAREVLPDMTSFESWVRQKQGTKSG</sequence>